<dbReference type="InterPro" id="IPR006656">
    <property type="entry name" value="Mopterin_OxRdtase"/>
</dbReference>
<sequence length="747" mass="82148">MKRRQFLKGALYGTGGVIVAFGGFGTLTKLGPKNAVAEAKESEKIVYSACEMCRNQCPIAVQVKNGKVVKVDGHPDDPAMGGSLCARGQAGPSLLYDPQRIKKPMIRTGARGEGKFKEVSWDEAYQYISDQLKKVIDKSGAESVALASRKGPHDLFFRTIGQGIGTPNIFSHEATCPMTRSVALDTTFGTEGISADYGNTKYLISLSRNWFEGIHVPQAKGVMKALNNGAKMVVLDPRFSVSASKGEWLPIKATTELAFVMAMANIMINENLFDKDFVAQYVEGFEQWAEAVKDKTPEWAAQETGLAREDIVRVTREFAAAKPHAILDFGWRTALTTNDFQLRRAILLVNMMIGNFEVAGGYFQNKGAGVLKKFPEQAGYASPLGGLKRPAFPKPTKPRIDNTGVKGTPGQLIPAYDGGVGQISISILTGQPYPIQAWLVHRFNPIITLGNSEQTIEALKKLDFILTCDVYMTDTAYYSDVVLPENTYLERYEQVYDMSGLTPKYVLRQPAVSSVYADTKPHWQIYKELGEKMGLSKFFPYQTIEEVLNQQLTPAGLTLDLMKEKGFWTPSGMKPFYVRATDPKASLPFIETQSKKIEFFSPEVEEATKEGIPVYVKHPQPEEGTFRFVQGKVAVHTNAGTANVPVLNELMSTNSLWINTVSAKKLGIKDGDDIIITSGKFEHKGKATVTEGIRPDTVFAYHGFGRISPELKRAFGKGINVNKLVSGQLGTVGNSVTSMDFVTLKKA</sequence>
<comment type="similarity">
    <text evidence="1">Belongs to the prokaryotic molybdopterin-containing oxidoreductase family.</text>
</comment>
<dbReference type="GO" id="GO:0046872">
    <property type="term" value="F:metal ion binding"/>
    <property type="evidence" value="ECO:0007669"/>
    <property type="project" value="UniProtKB-KW"/>
</dbReference>
<name>A0A1Q8R099_9FIRM</name>
<keyword evidence="9" id="KW-1133">Transmembrane helix</keyword>
<dbReference type="Gene3D" id="3.40.228.10">
    <property type="entry name" value="Dimethylsulfoxide Reductase, domain 2"/>
    <property type="match status" value="1"/>
</dbReference>
<dbReference type="EMBL" id="MLBF01000005">
    <property type="protein sequence ID" value="OLN33043.1"/>
    <property type="molecule type" value="Genomic_DNA"/>
</dbReference>
<protein>
    <submittedName>
        <fullName evidence="11">Polysulfide reductase, subunit A</fullName>
    </submittedName>
</protein>
<keyword evidence="6" id="KW-0560">Oxidoreductase</keyword>
<accession>A0A1Q8R099</accession>
<dbReference type="STRING" id="1888891.DSOL_1154"/>
<dbReference type="InterPro" id="IPR006963">
    <property type="entry name" value="Mopterin_OxRdtase_4Fe-4S_dom"/>
</dbReference>
<evidence type="ECO:0000313" key="11">
    <source>
        <dbReference type="EMBL" id="OLN33043.1"/>
    </source>
</evidence>
<keyword evidence="4" id="KW-0479">Metal-binding</keyword>
<dbReference type="Pfam" id="PF01568">
    <property type="entry name" value="Molydop_binding"/>
    <property type="match status" value="1"/>
</dbReference>
<evidence type="ECO:0000256" key="9">
    <source>
        <dbReference type="SAM" id="Phobius"/>
    </source>
</evidence>
<organism evidence="11 12">
    <name type="scientific">Desulfosporosinus metallidurans</name>
    <dbReference type="NCBI Taxonomy" id="1888891"/>
    <lineage>
        <taxon>Bacteria</taxon>
        <taxon>Bacillati</taxon>
        <taxon>Bacillota</taxon>
        <taxon>Clostridia</taxon>
        <taxon>Eubacteriales</taxon>
        <taxon>Desulfitobacteriaceae</taxon>
        <taxon>Desulfosporosinus</taxon>
    </lineage>
</organism>
<keyword evidence="7" id="KW-0408">Iron</keyword>
<dbReference type="GO" id="GO:0043546">
    <property type="term" value="F:molybdopterin cofactor binding"/>
    <property type="evidence" value="ECO:0007669"/>
    <property type="project" value="InterPro"/>
</dbReference>
<evidence type="ECO:0000256" key="5">
    <source>
        <dbReference type="ARBA" id="ARBA00022729"/>
    </source>
</evidence>
<dbReference type="InterPro" id="IPR050612">
    <property type="entry name" value="Prok_Mopterin_Oxidored"/>
</dbReference>
<keyword evidence="3" id="KW-0500">Molybdenum</keyword>
<gene>
    <name evidence="11" type="ORF">DSOL_1154</name>
</gene>
<dbReference type="AlphaFoldDB" id="A0A1Q8R099"/>
<dbReference type="Proteomes" id="UP000186102">
    <property type="component" value="Unassembled WGS sequence"/>
</dbReference>
<dbReference type="Gene3D" id="3.40.50.740">
    <property type="match status" value="1"/>
</dbReference>
<comment type="caution">
    <text evidence="11">The sequence shown here is derived from an EMBL/GenBank/DDBJ whole genome shotgun (WGS) entry which is preliminary data.</text>
</comment>
<dbReference type="Pfam" id="PF00384">
    <property type="entry name" value="Molybdopterin"/>
    <property type="match status" value="1"/>
</dbReference>
<evidence type="ECO:0000259" key="10">
    <source>
        <dbReference type="PROSITE" id="PS51669"/>
    </source>
</evidence>
<dbReference type="Gene3D" id="2.40.40.20">
    <property type="match status" value="1"/>
</dbReference>
<keyword evidence="9" id="KW-0472">Membrane</keyword>
<dbReference type="Gene3D" id="2.20.25.90">
    <property type="entry name" value="ADC-like domains"/>
    <property type="match status" value="1"/>
</dbReference>
<dbReference type="CDD" id="cd02755">
    <property type="entry name" value="MopB_Thiosulfate-R-like"/>
    <property type="match status" value="1"/>
</dbReference>
<dbReference type="NCBIfam" id="NF012032">
    <property type="entry name" value="PRK15488.1"/>
    <property type="match status" value="1"/>
</dbReference>
<dbReference type="SMART" id="SM00926">
    <property type="entry name" value="Molybdop_Fe4S4"/>
    <property type="match status" value="1"/>
</dbReference>
<evidence type="ECO:0000313" key="12">
    <source>
        <dbReference type="Proteomes" id="UP000186102"/>
    </source>
</evidence>
<keyword evidence="2" id="KW-0004">4Fe-4S</keyword>
<feature type="transmembrane region" description="Helical" evidence="9">
    <location>
        <begin position="9"/>
        <end position="27"/>
    </location>
</feature>
<evidence type="ECO:0000256" key="4">
    <source>
        <dbReference type="ARBA" id="ARBA00022723"/>
    </source>
</evidence>
<dbReference type="RefSeq" id="WP_075363893.1">
    <property type="nucleotide sequence ID" value="NZ_MLBF01000005.1"/>
</dbReference>
<keyword evidence="5" id="KW-0732">Signal</keyword>
<dbReference type="GO" id="GO:0051539">
    <property type="term" value="F:4 iron, 4 sulfur cluster binding"/>
    <property type="evidence" value="ECO:0007669"/>
    <property type="project" value="UniProtKB-KW"/>
</dbReference>
<dbReference type="PANTHER" id="PTHR43742">
    <property type="entry name" value="TRIMETHYLAMINE-N-OXIDE REDUCTASE"/>
    <property type="match status" value="1"/>
</dbReference>
<dbReference type="PROSITE" id="PS51669">
    <property type="entry name" value="4FE4S_MOW_BIS_MGD"/>
    <property type="match status" value="1"/>
</dbReference>
<dbReference type="CDD" id="cd02778">
    <property type="entry name" value="MopB_CT_Thiosulfate-R-like"/>
    <property type="match status" value="1"/>
</dbReference>
<dbReference type="SUPFAM" id="SSF50692">
    <property type="entry name" value="ADC-like"/>
    <property type="match status" value="1"/>
</dbReference>
<dbReference type="GO" id="GO:0016491">
    <property type="term" value="F:oxidoreductase activity"/>
    <property type="evidence" value="ECO:0007669"/>
    <property type="project" value="UniProtKB-KW"/>
</dbReference>
<dbReference type="OrthoDB" id="9810782at2"/>
<dbReference type="Pfam" id="PF04879">
    <property type="entry name" value="Molybdop_Fe4S4"/>
    <property type="match status" value="1"/>
</dbReference>
<keyword evidence="9" id="KW-0812">Transmembrane</keyword>
<proteinExistence type="inferred from homology"/>
<evidence type="ECO:0000256" key="6">
    <source>
        <dbReference type="ARBA" id="ARBA00023002"/>
    </source>
</evidence>
<evidence type="ECO:0000256" key="3">
    <source>
        <dbReference type="ARBA" id="ARBA00022505"/>
    </source>
</evidence>
<reference evidence="11 12" key="1">
    <citation type="submission" date="2016-09" db="EMBL/GenBank/DDBJ databases">
        <title>Complete genome of Desulfosporosinus sp. OL.</title>
        <authorList>
            <person name="Mardanov A."/>
            <person name="Beletsky A."/>
            <person name="Panova A."/>
            <person name="Karnachuk O."/>
            <person name="Ravin N."/>
        </authorList>
    </citation>
    <scope>NUCLEOTIDE SEQUENCE [LARGE SCALE GENOMIC DNA]</scope>
    <source>
        <strain evidence="11 12">OL</strain>
    </source>
</reference>
<keyword evidence="12" id="KW-1185">Reference proteome</keyword>
<evidence type="ECO:0000256" key="2">
    <source>
        <dbReference type="ARBA" id="ARBA00022485"/>
    </source>
</evidence>
<dbReference type="InterPro" id="IPR006657">
    <property type="entry name" value="MoPterin_dinucl-bd_dom"/>
</dbReference>
<feature type="domain" description="4Fe-4S Mo/W bis-MGD-type" evidence="10">
    <location>
        <begin position="43"/>
        <end position="99"/>
    </location>
</feature>
<dbReference type="PANTHER" id="PTHR43742:SF9">
    <property type="entry name" value="TETRATHIONATE REDUCTASE SUBUNIT A"/>
    <property type="match status" value="1"/>
</dbReference>
<dbReference type="SUPFAM" id="SSF53706">
    <property type="entry name" value="Formate dehydrogenase/DMSO reductase, domains 1-3"/>
    <property type="match status" value="1"/>
</dbReference>
<evidence type="ECO:0000256" key="7">
    <source>
        <dbReference type="ARBA" id="ARBA00023004"/>
    </source>
</evidence>
<evidence type="ECO:0000256" key="8">
    <source>
        <dbReference type="ARBA" id="ARBA00023014"/>
    </source>
</evidence>
<keyword evidence="8" id="KW-0411">Iron-sulfur</keyword>
<evidence type="ECO:0000256" key="1">
    <source>
        <dbReference type="ARBA" id="ARBA00010312"/>
    </source>
</evidence>
<dbReference type="InterPro" id="IPR009010">
    <property type="entry name" value="Asp_de-COase-like_dom_sf"/>
</dbReference>